<dbReference type="OrthoDB" id="10633718at2759"/>
<protein>
    <submittedName>
        <fullName evidence="2">Uncharacterized protein</fullName>
    </submittedName>
</protein>
<feature type="region of interest" description="Disordered" evidence="1">
    <location>
        <begin position="97"/>
        <end position="144"/>
    </location>
</feature>
<evidence type="ECO:0000313" key="2">
    <source>
        <dbReference type="EMBL" id="ACO66967.1"/>
    </source>
</evidence>
<dbReference type="KEGG" id="mis:MICPUN_63523"/>
<dbReference type="AlphaFoldDB" id="C1EG61"/>
<name>C1EG61_MICCC</name>
<dbReference type="Proteomes" id="UP000002009">
    <property type="component" value="Chromosome 13"/>
</dbReference>
<dbReference type="OMA" id="RIMAPDP"/>
<feature type="compositionally biased region" description="Basic and acidic residues" evidence="1">
    <location>
        <begin position="108"/>
        <end position="125"/>
    </location>
</feature>
<dbReference type="GeneID" id="8248393"/>
<accession>C1EG61</accession>
<dbReference type="RefSeq" id="XP_002505709.1">
    <property type="nucleotide sequence ID" value="XM_002505663.1"/>
</dbReference>
<reference evidence="2 3" key="1">
    <citation type="journal article" date="2009" name="Science">
        <title>Green evolution and dynamic adaptations revealed by genomes of the marine picoeukaryotes Micromonas.</title>
        <authorList>
            <person name="Worden A.Z."/>
            <person name="Lee J.H."/>
            <person name="Mock T."/>
            <person name="Rouze P."/>
            <person name="Simmons M.P."/>
            <person name="Aerts A.L."/>
            <person name="Allen A.E."/>
            <person name="Cuvelier M.L."/>
            <person name="Derelle E."/>
            <person name="Everett M.V."/>
            <person name="Foulon E."/>
            <person name="Grimwood J."/>
            <person name="Gundlach H."/>
            <person name="Henrissat B."/>
            <person name="Napoli C."/>
            <person name="McDonald S.M."/>
            <person name="Parker M.S."/>
            <person name="Rombauts S."/>
            <person name="Salamov A."/>
            <person name="Von Dassow P."/>
            <person name="Badger J.H."/>
            <person name="Coutinho P.M."/>
            <person name="Demir E."/>
            <person name="Dubchak I."/>
            <person name="Gentemann C."/>
            <person name="Eikrem W."/>
            <person name="Gready J.E."/>
            <person name="John U."/>
            <person name="Lanier W."/>
            <person name="Lindquist E.A."/>
            <person name="Lucas S."/>
            <person name="Mayer K.F."/>
            <person name="Moreau H."/>
            <person name="Not F."/>
            <person name="Otillar R."/>
            <person name="Panaud O."/>
            <person name="Pangilinan J."/>
            <person name="Paulsen I."/>
            <person name="Piegu B."/>
            <person name="Poliakov A."/>
            <person name="Robbens S."/>
            <person name="Schmutz J."/>
            <person name="Toulza E."/>
            <person name="Wyss T."/>
            <person name="Zelensky A."/>
            <person name="Zhou K."/>
            <person name="Armbrust E.V."/>
            <person name="Bhattacharya D."/>
            <person name="Goodenough U.W."/>
            <person name="Van de Peer Y."/>
            <person name="Grigoriev I.V."/>
        </authorList>
    </citation>
    <scope>NUCLEOTIDE SEQUENCE [LARGE SCALE GENOMIC DNA]</scope>
    <source>
        <strain evidence="3">RCC299 / NOUM17</strain>
    </source>
</reference>
<organism evidence="2 3">
    <name type="scientific">Micromonas commoda (strain RCC299 / NOUM17 / CCMP2709)</name>
    <name type="common">Picoplanktonic green alga</name>
    <dbReference type="NCBI Taxonomy" id="296587"/>
    <lineage>
        <taxon>Eukaryota</taxon>
        <taxon>Viridiplantae</taxon>
        <taxon>Chlorophyta</taxon>
        <taxon>Mamiellophyceae</taxon>
        <taxon>Mamiellales</taxon>
        <taxon>Mamiellaceae</taxon>
        <taxon>Micromonas</taxon>
    </lineage>
</organism>
<evidence type="ECO:0000256" key="1">
    <source>
        <dbReference type="SAM" id="MobiDB-lite"/>
    </source>
</evidence>
<evidence type="ECO:0000313" key="3">
    <source>
        <dbReference type="Proteomes" id="UP000002009"/>
    </source>
</evidence>
<keyword evidence="3" id="KW-1185">Reference proteome</keyword>
<sequence>MAATSRESKRRRISLIPVDARATFAGSNLAELLAHLAAVAPSVQVAPLDALGAKVADLTSDSLDDATEALACEVPGSFVARVENMFRATKIGDLGALVGDDASNGTGRDGRGDGDDGVEDADHRAPRVTISPCATGDDAAGAGSRRSRAHELLTMRAREVFDAALASDADGGSKARGVEGGSGASSSSSMRAIETLVLWLDDHADVFTAGDVSNGGRIMAPDPEAGGVLVPSRLLR</sequence>
<gene>
    <name evidence="2" type="ORF">MICPUN_63523</name>
</gene>
<dbReference type="EMBL" id="CP001331">
    <property type="protein sequence ID" value="ACO66967.1"/>
    <property type="molecule type" value="Genomic_DNA"/>
</dbReference>
<dbReference type="InParanoid" id="C1EG61"/>
<proteinExistence type="predicted"/>